<reference evidence="1" key="1">
    <citation type="journal article" date="2015" name="Nature">
        <title>Complex archaea that bridge the gap between prokaryotes and eukaryotes.</title>
        <authorList>
            <person name="Spang A."/>
            <person name="Saw J.H."/>
            <person name="Jorgensen S.L."/>
            <person name="Zaremba-Niedzwiedzka K."/>
            <person name="Martijn J."/>
            <person name="Lind A.E."/>
            <person name="van Eijk R."/>
            <person name="Schleper C."/>
            <person name="Guy L."/>
            <person name="Ettema T.J."/>
        </authorList>
    </citation>
    <scope>NUCLEOTIDE SEQUENCE</scope>
</reference>
<dbReference type="AlphaFoldDB" id="A0A0F9DFL3"/>
<name>A0A0F9DFL3_9ZZZZ</name>
<accession>A0A0F9DFL3</accession>
<sequence>MKECKIDSHITLKLVEKYASDVKETRIYVDEEVFLQCNHLFVMNPRQNKSLQEIKSIDELAELLENEAESLVEITAEEEFWGHCANLQAWVEISIWVRKLDVSTPNVKRSFLTWLISFSASHIFLSLSPVKSKSIIIFVIIFPTVLKRLL</sequence>
<evidence type="ECO:0000313" key="1">
    <source>
        <dbReference type="EMBL" id="KKL52551.1"/>
    </source>
</evidence>
<protein>
    <submittedName>
        <fullName evidence="1">Uncharacterized protein</fullName>
    </submittedName>
</protein>
<gene>
    <name evidence="1" type="ORF">LCGC14_2284340</name>
</gene>
<dbReference type="EMBL" id="LAZR01031852">
    <property type="protein sequence ID" value="KKL52551.1"/>
    <property type="molecule type" value="Genomic_DNA"/>
</dbReference>
<organism evidence="1">
    <name type="scientific">marine sediment metagenome</name>
    <dbReference type="NCBI Taxonomy" id="412755"/>
    <lineage>
        <taxon>unclassified sequences</taxon>
        <taxon>metagenomes</taxon>
        <taxon>ecological metagenomes</taxon>
    </lineage>
</organism>
<comment type="caution">
    <text evidence="1">The sequence shown here is derived from an EMBL/GenBank/DDBJ whole genome shotgun (WGS) entry which is preliminary data.</text>
</comment>
<proteinExistence type="predicted"/>